<keyword evidence="3" id="KW-0238">DNA-binding</keyword>
<dbReference type="SUPFAM" id="SSF46785">
    <property type="entry name" value="Winged helix' DNA-binding domain"/>
    <property type="match status" value="1"/>
</dbReference>
<feature type="domain" description="HTH lysR-type" evidence="5">
    <location>
        <begin position="1"/>
        <end position="58"/>
    </location>
</feature>
<dbReference type="Pfam" id="PF00126">
    <property type="entry name" value="HTH_1"/>
    <property type="match status" value="1"/>
</dbReference>
<dbReference type="InterPro" id="IPR005119">
    <property type="entry name" value="LysR_subst-bd"/>
</dbReference>
<dbReference type="PROSITE" id="PS50931">
    <property type="entry name" value="HTH_LYSR"/>
    <property type="match status" value="1"/>
</dbReference>
<dbReference type="AlphaFoldDB" id="A0A0D0Q6R6"/>
<evidence type="ECO:0000313" key="7">
    <source>
        <dbReference type="Proteomes" id="UP000035100"/>
    </source>
</evidence>
<comment type="caution">
    <text evidence="6">The sequence shown here is derived from an EMBL/GenBank/DDBJ whole genome shotgun (WGS) entry which is preliminary data.</text>
</comment>
<dbReference type="Pfam" id="PF03466">
    <property type="entry name" value="LysR_substrate"/>
    <property type="match status" value="1"/>
</dbReference>
<dbReference type="RefSeq" id="WP_018303334.1">
    <property type="nucleotide sequence ID" value="NZ_KB902294.1"/>
</dbReference>
<sequence length="315" mass="34305">MEVRQLRYFTSVAREGSFGRAAARLNVAQPALSRQIKKLEEELGVELFVRHAHGITLTAAARSLAPRAEHILDEIDGFRHALQQPVADERRCLRIGVSPGTAELLAYPLSQLVQRRHPHLTCEFVSMLMPARADLLLDGQMALSVMNRPRSLNGLRILPLLREPVCLIHRPDDTRFDPAAIDIDTLAGVALILGGDRSSGIRSIVEEAFSSLGLRLSVAAVANTAGTCKALVREGVGPTIHVAAMARAELERGELCAVPIRGLYSVRVIAISEEAEMTPDLCLMIDTVRDCFADLVRSGRWLKGEMIGVPAAAET</sequence>
<comment type="similarity">
    <text evidence="1">Belongs to the LysR transcriptional regulatory family.</text>
</comment>
<dbReference type="Gene3D" id="3.40.190.290">
    <property type="match status" value="1"/>
</dbReference>
<dbReference type="InterPro" id="IPR000847">
    <property type="entry name" value="LysR_HTH_N"/>
</dbReference>
<dbReference type="InterPro" id="IPR036388">
    <property type="entry name" value="WH-like_DNA-bd_sf"/>
</dbReference>
<dbReference type="PRINTS" id="PR00039">
    <property type="entry name" value="HTHLYSR"/>
</dbReference>
<evidence type="ECO:0000256" key="1">
    <source>
        <dbReference type="ARBA" id="ARBA00009437"/>
    </source>
</evidence>
<reference evidence="6 7" key="1">
    <citation type="submission" date="2013-01" db="EMBL/GenBank/DDBJ databases">
        <authorList>
            <person name="Fiebig A."/>
            <person name="Goeker M."/>
            <person name="Klenk H.-P.P."/>
        </authorList>
    </citation>
    <scope>NUCLEOTIDE SEQUENCE [LARGE SCALE GENOMIC DNA]</scope>
    <source>
        <strain evidence="6 7">DSM 24838</strain>
    </source>
</reference>
<organism evidence="6 7">
    <name type="scientific">Wenxinia marina DSM 24838</name>
    <dbReference type="NCBI Taxonomy" id="1123501"/>
    <lineage>
        <taxon>Bacteria</taxon>
        <taxon>Pseudomonadati</taxon>
        <taxon>Pseudomonadota</taxon>
        <taxon>Alphaproteobacteria</taxon>
        <taxon>Rhodobacterales</taxon>
        <taxon>Roseobacteraceae</taxon>
        <taxon>Wenxinia</taxon>
    </lineage>
</organism>
<protein>
    <submittedName>
        <fullName evidence="6">Transcriptional regulator</fullName>
    </submittedName>
</protein>
<name>A0A0D0Q6R6_9RHOB</name>
<gene>
    <name evidence="6" type="ORF">Wenmar_01263</name>
</gene>
<evidence type="ECO:0000313" key="6">
    <source>
        <dbReference type="EMBL" id="KIQ70119.1"/>
    </source>
</evidence>
<dbReference type="EMBL" id="AONG01000007">
    <property type="protein sequence ID" value="KIQ70119.1"/>
    <property type="molecule type" value="Genomic_DNA"/>
</dbReference>
<evidence type="ECO:0000259" key="5">
    <source>
        <dbReference type="PROSITE" id="PS50931"/>
    </source>
</evidence>
<evidence type="ECO:0000256" key="4">
    <source>
        <dbReference type="ARBA" id="ARBA00023163"/>
    </source>
</evidence>
<evidence type="ECO:0000256" key="3">
    <source>
        <dbReference type="ARBA" id="ARBA00023125"/>
    </source>
</evidence>
<dbReference type="GO" id="GO:0003700">
    <property type="term" value="F:DNA-binding transcription factor activity"/>
    <property type="evidence" value="ECO:0007669"/>
    <property type="project" value="InterPro"/>
</dbReference>
<dbReference type="FunFam" id="1.10.10.10:FF:000001">
    <property type="entry name" value="LysR family transcriptional regulator"/>
    <property type="match status" value="1"/>
</dbReference>
<dbReference type="STRING" id="1123501.Wenmar_01263"/>
<accession>A0A0D0Q6R6</accession>
<dbReference type="PANTHER" id="PTHR30346">
    <property type="entry name" value="TRANSCRIPTIONAL DUAL REGULATOR HCAR-RELATED"/>
    <property type="match status" value="1"/>
</dbReference>
<dbReference type="GO" id="GO:0032993">
    <property type="term" value="C:protein-DNA complex"/>
    <property type="evidence" value="ECO:0007669"/>
    <property type="project" value="TreeGrafter"/>
</dbReference>
<proteinExistence type="inferred from homology"/>
<dbReference type="InterPro" id="IPR036390">
    <property type="entry name" value="WH_DNA-bd_sf"/>
</dbReference>
<keyword evidence="2" id="KW-0805">Transcription regulation</keyword>
<dbReference type="Gene3D" id="1.10.10.10">
    <property type="entry name" value="Winged helix-like DNA-binding domain superfamily/Winged helix DNA-binding domain"/>
    <property type="match status" value="1"/>
</dbReference>
<keyword evidence="7" id="KW-1185">Reference proteome</keyword>
<keyword evidence="4" id="KW-0804">Transcription</keyword>
<dbReference type="PANTHER" id="PTHR30346:SF0">
    <property type="entry name" value="HCA OPERON TRANSCRIPTIONAL ACTIVATOR HCAR"/>
    <property type="match status" value="1"/>
</dbReference>
<dbReference type="SUPFAM" id="SSF53850">
    <property type="entry name" value="Periplasmic binding protein-like II"/>
    <property type="match status" value="1"/>
</dbReference>
<dbReference type="GO" id="GO:0003677">
    <property type="term" value="F:DNA binding"/>
    <property type="evidence" value="ECO:0007669"/>
    <property type="project" value="UniProtKB-KW"/>
</dbReference>
<evidence type="ECO:0000256" key="2">
    <source>
        <dbReference type="ARBA" id="ARBA00023015"/>
    </source>
</evidence>
<dbReference type="Proteomes" id="UP000035100">
    <property type="component" value="Unassembled WGS sequence"/>
</dbReference>
<dbReference type="eggNOG" id="COG0583">
    <property type="taxonomic scope" value="Bacteria"/>
</dbReference>